<sequence>MLSLPLAKLSVALDTDPDAQSFTWQHETHDLTFVIDSYGGSGSSQLLKVVQGTQVRQLIELQRLIGEGDDMMRAMQQRGVSLKTDQLPISAIVRCPLLAIRWQLPNQKVRRAQIKFKSNQDYDAAYSQLDQLGLRMTPSNDTQANARPYTPSSARGLPVKHNVTATTYPHQALPGGMSCPPSHLADIASRPYSASDASVPTHTRLQDVAHSRPFSALAGYNSADSTIPGLSSSPLTPPVYFARPSSATTELLQQSSTNAGFPPRDSFTSSLEEASRHNTTRLDASPPSSSSHSAEASLPPRRELPFQRSSAPRSSGSDTIQPSSRSSTSLMGPPPLPVRVTNLRPSSARDGAMETDRLQSAQPTLLAEPESRLQAAQKPPRTPDASKDMHSGIDSFAHQDKGSQRPSNFSPIHSSSPGSSPSFPRRSETVFPPGNTLQGPRRAASLNTSTPPRSFDNMLNTHLAPSTSQACQADDVHGLRGYAMQSEDGRRAALNEFIFRHLENDDFLTLVEDMETCWARAALGMR</sequence>
<dbReference type="GO" id="GO:0007131">
    <property type="term" value="P:reciprocal meiotic recombination"/>
    <property type="evidence" value="ECO:0007669"/>
    <property type="project" value="InterPro"/>
</dbReference>
<feature type="compositionally biased region" description="Low complexity" evidence="1">
    <location>
        <begin position="405"/>
        <end position="424"/>
    </location>
</feature>
<evidence type="ECO:0000313" key="3">
    <source>
        <dbReference type="Proteomes" id="UP000002668"/>
    </source>
</evidence>
<name>E5A9I8_LEPMJ</name>
<protein>
    <submittedName>
        <fullName evidence="2">Uncharacterized protein</fullName>
    </submittedName>
</protein>
<dbReference type="OMA" id="RRFQLKF"/>
<evidence type="ECO:0000313" key="2">
    <source>
        <dbReference type="EMBL" id="CBY00329.1"/>
    </source>
</evidence>
<dbReference type="AlphaFoldDB" id="E5A9I8"/>
<feature type="compositionally biased region" description="Polar residues" evidence="1">
    <location>
        <begin position="307"/>
        <end position="330"/>
    </location>
</feature>
<dbReference type="EMBL" id="FP929138">
    <property type="protein sequence ID" value="CBY00329.1"/>
    <property type="molecule type" value="Genomic_DNA"/>
</dbReference>
<dbReference type="InterPro" id="IPR004354">
    <property type="entry name" value="Meiotic_Rec114"/>
</dbReference>
<dbReference type="eggNOG" id="ENOG502SBD0">
    <property type="taxonomic scope" value="Eukaryota"/>
</dbReference>
<feature type="region of interest" description="Disordered" evidence="1">
    <location>
        <begin position="247"/>
        <end position="455"/>
    </location>
</feature>
<dbReference type="VEuPathDB" id="FungiDB:LEMA_P014590.1"/>
<dbReference type="Pfam" id="PF03525">
    <property type="entry name" value="Meiotic_rec114"/>
    <property type="match status" value="1"/>
</dbReference>
<dbReference type="Proteomes" id="UP000002668">
    <property type="component" value="Genome"/>
</dbReference>
<accession>E5A9I8</accession>
<reference evidence="3" key="1">
    <citation type="journal article" date="2011" name="Nat. Commun.">
        <title>Effector diversification within compartments of the Leptosphaeria maculans genome affected by Repeat-Induced Point mutations.</title>
        <authorList>
            <person name="Rouxel T."/>
            <person name="Grandaubert J."/>
            <person name="Hane J.K."/>
            <person name="Hoede C."/>
            <person name="van de Wouw A.P."/>
            <person name="Couloux A."/>
            <person name="Dominguez V."/>
            <person name="Anthouard V."/>
            <person name="Bally P."/>
            <person name="Bourras S."/>
            <person name="Cozijnsen A.J."/>
            <person name="Ciuffetti L.M."/>
            <person name="Degrave A."/>
            <person name="Dilmaghani A."/>
            <person name="Duret L."/>
            <person name="Fudal I."/>
            <person name="Goodwin S.B."/>
            <person name="Gout L."/>
            <person name="Glaser N."/>
            <person name="Linglin J."/>
            <person name="Kema G.H.J."/>
            <person name="Lapalu N."/>
            <person name="Lawrence C.B."/>
            <person name="May K."/>
            <person name="Meyer M."/>
            <person name="Ollivier B."/>
            <person name="Poulain J."/>
            <person name="Schoch C.L."/>
            <person name="Simon A."/>
            <person name="Spatafora J.W."/>
            <person name="Stachowiak A."/>
            <person name="Turgeon B.G."/>
            <person name="Tyler B.M."/>
            <person name="Vincent D."/>
            <person name="Weissenbach J."/>
            <person name="Amselem J."/>
            <person name="Quesneville H."/>
            <person name="Oliver R.P."/>
            <person name="Wincker P."/>
            <person name="Balesdent M.-H."/>
            <person name="Howlett B.J."/>
        </authorList>
    </citation>
    <scope>NUCLEOTIDE SEQUENCE [LARGE SCALE GENOMIC DNA]</scope>
    <source>
        <strain evidence="3">JN3 / isolate v23.1.3 / race Av1-4-5-6-7-8</strain>
    </source>
</reference>
<feature type="compositionally biased region" description="Low complexity" evidence="1">
    <location>
        <begin position="284"/>
        <end position="299"/>
    </location>
</feature>
<gene>
    <name evidence="2" type="ORF">LEMA_P014590.1</name>
</gene>
<dbReference type="STRING" id="985895.E5A9I8"/>
<dbReference type="OrthoDB" id="5360255at2759"/>
<feature type="compositionally biased region" description="Polar residues" evidence="1">
    <location>
        <begin position="247"/>
        <end position="259"/>
    </location>
</feature>
<feature type="compositionally biased region" description="Basic and acidic residues" evidence="1">
    <location>
        <begin position="384"/>
        <end position="403"/>
    </location>
</feature>
<proteinExistence type="predicted"/>
<evidence type="ECO:0000256" key="1">
    <source>
        <dbReference type="SAM" id="MobiDB-lite"/>
    </source>
</evidence>
<organism evidence="3">
    <name type="scientific">Leptosphaeria maculans (strain JN3 / isolate v23.1.3 / race Av1-4-5-6-7-8)</name>
    <name type="common">Blackleg fungus</name>
    <name type="synonym">Phoma lingam</name>
    <dbReference type="NCBI Taxonomy" id="985895"/>
    <lineage>
        <taxon>Eukaryota</taxon>
        <taxon>Fungi</taxon>
        <taxon>Dikarya</taxon>
        <taxon>Ascomycota</taxon>
        <taxon>Pezizomycotina</taxon>
        <taxon>Dothideomycetes</taxon>
        <taxon>Pleosporomycetidae</taxon>
        <taxon>Pleosporales</taxon>
        <taxon>Pleosporineae</taxon>
        <taxon>Leptosphaeriaceae</taxon>
        <taxon>Plenodomus</taxon>
        <taxon>Plenodomus lingam/Leptosphaeria maculans species complex</taxon>
    </lineage>
</organism>
<dbReference type="HOGENOM" id="CLU_038502_0_0_1"/>
<dbReference type="InParanoid" id="E5A9I8"/>
<feature type="compositionally biased region" description="Polar residues" evidence="1">
    <location>
        <begin position="445"/>
        <end position="455"/>
    </location>
</feature>
<keyword evidence="3" id="KW-1185">Reference proteome</keyword>